<name>A0A067M067_BOTB1</name>
<accession>A0A067M067</accession>
<feature type="region of interest" description="Disordered" evidence="1">
    <location>
        <begin position="100"/>
        <end position="141"/>
    </location>
</feature>
<reference evidence="3" key="1">
    <citation type="journal article" date="2014" name="Proc. Natl. Acad. Sci. U.S.A.">
        <title>Extensive sampling of basidiomycete genomes demonstrates inadequacy of the white-rot/brown-rot paradigm for wood decay fungi.</title>
        <authorList>
            <person name="Riley R."/>
            <person name="Salamov A.A."/>
            <person name="Brown D.W."/>
            <person name="Nagy L.G."/>
            <person name="Floudas D."/>
            <person name="Held B.W."/>
            <person name="Levasseur A."/>
            <person name="Lombard V."/>
            <person name="Morin E."/>
            <person name="Otillar R."/>
            <person name="Lindquist E.A."/>
            <person name="Sun H."/>
            <person name="LaButti K.M."/>
            <person name="Schmutz J."/>
            <person name="Jabbour D."/>
            <person name="Luo H."/>
            <person name="Baker S.E."/>
            <person name="Pisabarro A.G."/>
            <person name="Walton J.D."/>
            <person name="Blanchette R.A."/>
            <person name="Henrissat B."/>
            <person name="Martin F."/>
            <person name="Cullen D."/>
            <person name="Hibbett D.S."/>
            <person name="Grigoriev I.V."/>
        </authorList>
    </citation>
    <scope>NUCLEOTIDE SEQUENCE [LARGE SCALE GENOMIC DNA]</scope>
    <source>
        <strain evidence="3">FD-172 SS1</strain>
    </source>
</reference>
<evidence type="ECO:0000313" key="2">
    <source>
        <dbReference type="EMBL" id="KDQ08904.1"/>
    </source>
</evidence>
<dbReference type="InParanoid" id="A0A067M067"/>
<sequence length="141" mass="13019">MGTVMGAGAVAETRPGMGTGGVADTGTSAAEPATALFLPLGQGLMGRRAISDAGARPGSVSPTGCGMPAAEASSCSSEPPGGGADAVGVPTAVVTVSAALSGGGTGSTAVDDCEADGTAAAADDVPDGPASDASYSMNEDA</sequence>
<feature type="region of interest" description="Disordered" evidence="1">
    <location>
        <begin position="1"/>
        <end position="26"/>
    </location>
</feature>
<evidence type="ECO:0000313" key="3">
    <source>
        <dbReference type="Proteomes" id="UP000027195"/>
    </source>
</evidence>
<organism evidence="2 3">
    <name type="scientific">Botryobasidium botryosum (strain FD-172 SS1)</name>
    <dbReference type="NCBI Taxonomy" id="930990"/>
    <lineage>
        <taxon>Eukaryota</taxon>
        <taxon>Fungi</taxon>
        <taxon>Dikarya</taxon>
        <taxon>Basidiomycota</taxon>
        <taxon>Agaricomycotina</taxon>
        <taxon>Agaricomycetes</taxon>
        <taxon>Cantharellales</taxon>
        <taxon>Botryobasidiaceae</taxon>
        <taxon>Botryobasidium</taxon>
    </lineage>
</organism>
<protein>
    <submittedName>
        <fullName evidence="2">Uncharacterized protein</fullName>
    </submittedName>
</protein>
<evidence type="ECO:0000256" key="1">
    <source>
        <dbReference type="SAM" id="MobiDB-lite"/>
    </source>
</evidence>
<dbReference type="Proteomes" id="UP000027195">
    <property type="component" value="Unassembled WGS sequence"/>
</dbReference>
<dbReference type="AlphaFoldDB" id="A0A067M067"/>
<feature type="compositionally biased region" description="Low complexity" evidence="1">
    <location>
        <begin position="68"/>
        <end position="79"/>
    </location>
</feature>
<keyword evidence="3" id="KW-1185">Reference proteome</keyword>
<dbReference type="HOGENOM" id="CLU_1824996_0_0_1"/>
<feature type="region of interest" description="Disordered" evidence="1">
    <location>
        <begin position="52"/>
        <end position="88"/>
    </location>
</feature>
<dbReference type="EMBL" id="KL198085">
    <property type="protein sequence ID" value="KDQ08904.1"/>
    <property type="molecule type" value="Genomic_DNA"/>
</dbReference>
<proteinExistence type="predicted"/>
<gene>
    <name evidence="2" type="ORF">BOTBODRAFT_557547</name>
</gene>
<feature type="compositionally biased region" description="Low complexity" evidence="1">
    <location>
        <begin position="116"/>
        <end position="134"/>
    </location>
</feature>